<gene>
    <name evidence="7" type="ORF">X474_01955</name>
</gene>
<evidence type="ECO:0000259" key="6">
    <source>
        <dbReference type="PROSITE" id="PS51387"/>
    </source>
</evidence>
<dbReference type="GO" id="GO:0071949">
    <property type="term" value="F:FAD binding"/>
    <property type="evidence" value="ECO:0007669"/>
    <property type="project" value="InterPro"/>
</dbReference>
<accession>A0A0D2JIN0</accession>
<name>A0A0D2JIN0_9BACT</name>
<dbReference type="PANTHER" id="PTHR42934">
    <property type="entry name" value="GLYCOLATE OXIDASE SUBUNIT GLCD"/>
    <property type="match status" value="1"/>
</dbReference>
<dbReference type="InterPro" id="IPR016169">
    <property type="entry name" value="FAD-bd_PCMH_sub2"/>
</dbReference>
<evidence type="ECO:0000256" key="2">
    <source>
        <dbReference type="ARBA" id="ARBA00008000"/>
    </source>
</evidence>
<keyword evidence="5" id="KW-0560">Oxidoreductase</keyword>
<evidence type="ECO:0000256" key="1">
    <source>
        <dbReference type="ARBA" id="ARBA00001974"/>
    </source>
</evidence>
<dbReference type="InterPro" id="IPR006094">
    <property type="entry name" value="Oxid_FAD_bind_N"/>
</dbReference>
<dbReference type="Gene3D" id="3.30.70.2740">
    <property type="match status" value="1"/>
</dbReference>
<dbReference type="InParanoid" id="A0A0D2JIN0"/>
<dbReference type="OrthoDB" id="9811557at2"/>
<dbReference type="InterPro" id="IPR016166">
    <property type="entry name" value="FAD-bd_PCMH"/>
</dbReference>
<comment type="similarity">
    <text evidence="2">Belongs to the FAD-binding oxidoreductase/transferase type 4 family.</text>
</comment>
<dbReference type="InterPro" id="IPR004113">
    <property type="entry name" value="FAD-bd_oxidored_4_C"/>
</dbReference>
<sequence length="457" mass="49172">MSEKLYDFLEKTVGKDLWTKDLIDLVSYSSDASLNKNRPEAGVWPETAEQVAAILAFCNREKIPVTPRGAGTGLTGLAVPVQGGLVMDLGRMDKILKVSLDDRLAVVQPGVVYAALEEALDPYGFFFPPDPASGKVATLGGNVATNAGGMKGAKYGTTKDYVLGLQVALPDGRLMRTGSNTMKTSSGYNLTQLFVGCEGTLGVVTEITLKINPRPTANSTALATFDKMEQAGRAVTDIMKSGIIPSVLEIIDNATLVAINQNSDMGLPEVGGMLLVETDGYTQGETEYQLEKVIDLFKKNGALEVRKAASDEEAQSLWLARKSSYAVISRISNALLVEDMAVPMSQVAYMLAYLDDLAARHKVRIATVGHAGDGNLHPTICFDGTDEEEVKRVHAASKELFKKVVEVGGTLTGEHGIGMDKAPYMSLEHDQAAMETMRGLKKFFDPNNILNPDKMSV</sequence>
<reference evidence="7 8" key="1">
    <citation type="submission" date="2013-11" db="EMBL/GenBank/DDBJ databases">
        <title>Metagenomic analysis of a methanogenic consortium involved in long chain n-alkane degradation.</title>
        <authorList>
            <person name="Davidova I.A."/>
            <person name="Callaghan A.V."/>
            <person name="Wawrik B."/>
            <person name="Pruitt S."/>
            <person name="Marks C."/>
            <person name="Duncan K.E."/>
            <person name="Suflita J.M."/>
        </authorList>
    </citation>
    <scope>NUCLEOTIDE SEQUENCE [LARGE SCALE GENOMIC DNA]</scope>
    <source>
        <strain evidence="7 8">SPR</strain>
    </source>
</reference>
<dbReference type="GO" id="GO:0016491">
    <property type="term" value="F:oxidoreductase activity"/>
    <property type="evidence" value="ECO:0007669"/>
    <property type="project" value="UniProtKB-KW"/>
</dbReference>
<dbReference type="Pfam" id="PF02913">
    <property type="entry name" value="FAD-oxidase_C"/>
    <property type="match status" value="1"/>
</dbReference>
<evidence type="ECO:0000256" key="3">
    <source>
        <dbReference type="ARBA" id="ARBA00022630"/>
    </source>
</evidence>
<keyword evidence="4" id="KW-0274">FAD</keyword>
<evidence type="ECO:0000256" key="4">
    <source>
        <dbReference type="ARBA" id="ARBA00022827"/>
    </source>
</evidence>
<organism evidence="7 8">
    <name type="scientific">Dethiosulfatarculus sandiegensis</name>
    <dbReference type="NCBI Taxonomy" id="1429043"/>
    <lineage>
        <taxon>Bacteria</taxon>
        <taxon>Pseudomonadati</taxon>
        <taxon>Thermodesulfobacteriota</taxon>
        <taxon>Desulfarculia</taxon>
        <taxon>Desulfarculales</taxon>
        <taxon>Desulfarculaceae</taxon>
        <taxon>Dethiosulfatarculus</taxon>
    </lineage>
</organism>
<comment type="caution">
    <text evidence="7">The sequence shown here is derived from an EMBL/GenBank/DDBJ whole genome shotgun (WGS) entry which is preliminary data.</text>
</comment>
<dbReference type="Pfam" id="PF01565">
    <property type="entry name" value="FAD_binding_4"/>
    <property type="match status" value="1"/>
</dbReference>
<dbReference type="PANTHER" id="PTHR42934:SF2">
    <property type="entry name" value="GLYCOLATE OXIDASE SUBUNIT GLCD"/>
    <property type="match status" value="1"/>
</dbReference>
<feature type="domain" description="FAD-binding PCMH-type" evidence="6">
    <location>
        <begin position="35"/>
        <end position="214"/>
    </location>
</feature>
<dbReference type="SUPFAM" id="SSF56176">
    <property type="entry name" value="FAD-binding/transporter-associated domain-like"/>
    <property type="match status" value="1"/>
</dbReference>
<dbReference type="STRING" id="1429043.X474_01955"/>
<keyword evidence="3" id="KW-0285">Flavoprotein</keyword>
<dbReference type="SUPFAM" id="SSF55103">
    <property type="entry name" value="FAD-linked oxidases, C-terminal domain"/>
    <property type="match status" value="1"/>
</dbReference>
<dbReference type="EMBL" id="AZAC01000002">
    <property type="protein sequence ID" value="KIX15511.1"/>
    <property type="molecule type" value="Genomic_DNA"/>
</dbReference>
<evidence type="ECO:0000313" key="7">
    <source>
        <dbReference type="EMBL" id="KIX15511.1"/>
    </source>
</evidence>
<dbReference type="RefSeq" id="WP_044346394.1">
    <property type="nucleotide sequence ID" value="NZ_AZAC01000002.1"/>
</dbReference>
<protein>
    <submittedName>
        <fullName evidence="7">FAD-binding protein</fullName>
    </submittedName>
</protein>
<dbReference type="Proteomes" id="UP000032233">
    <property type="component" value="Unassembled WGS sequence"/>
</dbReference>
<dbReference type="FunCoup" id="A0A0D2JIN0">
    <property type="interactions" value="457"/>
</dbReference>
<dbReference type="AlphaFoldDB" id="A0A0D2JIN0"/>
<comment type="cofactor">
    <cofactor evidence="1">
        <name>FAD</name>
        <dbReference type="ChEBI" id="CHEBI:57692"/>
    </cofactor>
</comment>
<dbReference type="PROSITE" id="PS51387">
    <property type="entry name" value="FAD_PCMH"/>
    <property type="match status" value="1"/>
</dbReference>
<evidence type="ECO:0000313" key="8">
    <source>
        <dbReference type="Proteomes" id="UP000032233"/>
    </source>
</evidence>
<proteinExistence type="inferred from homology"/>
<dbReference type="InterPro" id="IPR016164">
    <property type="entry name" value="FAD-linked_Oxase-like_C"/>
</dbReference>
<dbReference type="FunFam" id="1.10.45.10:FF:000001">
    <property type="entry name" value="D-lactate dehydrogenase mitochondrial"/>
    <property type="match status" value="1"/>
</dbReference>
<dbReference type="Gene3D" id="3.30.465.10">
    <property type="match status" value="1"/>
</dbReference>
<dbReference type="InterPro" id="IPR016171">
    <property type="entry name" value="Vanillyl_alc_oxidase_C-sub2"/>
</dbReference>
<dbReference type="Gene3D" id="1.10.45.10">
    <property type="entry name" value="Vanillyl-alcohol Oxidase, Chain A, domain 4"/>
    <property type="match status" value="1"/>
</dbReference>
<evidence type="ECO:0000256" key="5">
    <source>
        <dbReference type="ARBA" id="ARBA00023002"/>
    </source>
</evidence>
<dbReference type="InterPro" id="IPR036318">
    <property type="entry name" value="FAD-bd_PCMH-like_sf"/>
</dbReference>
<dbReference type="InterPro" id="IPR051914">
    <property type="entry name" value="FAD-linked_OxidoTrans_Type4"/>
</dbReference>
<dbReference type="FunFam" id="3.30.70.2740:FF:000001">
    <property type="entry name" value="D-lactate dehydrogenase mitochondrial"/>
    <property type="match status" value="1"/>
</dbReference>
<keyword evidence="8" id="KW-1185">Reference proteome</keyword>